<protein>
    <submittedName>
        <fullName evidence="1">Uncharacterized protein</fullName>
    </submittedName>
</protein>
<accession>A0ABN6H0A2</accession>
<organism evidence="1 2">
    <name type="scientific">Haloferula helveola</name>
    <dbReference type="NCBI Taxonomy" id="490095"/>
    <lineage>
        <taxon>Bacteria</taxon>
        <taxon>Pseudomonadati</taxon>
        <taxon>Verrucomicrobiota</taxon>
        <taxon>Verrucomicrobiia</taxon>
        <taxon>Verrucomicrobiales</taxon>
        <taxon>Verrucomicrobiaceae</taxon>
        <taxon>Haloferula</taxon>
    </lineage>
</organism>
<proteinExistence type="predicted"/>
<evidence type="ECO:0000313" key="1">
    <source>
        <dbReference type="EMBL" id="BCX46962.1"/>
    </source>
</evidence>
<keyword evidence="2" id="KW-1185">Reference proteome</keyword>
<reference evidence="1 2" key="1">
    <citation type="submission" date="2021-06" db="EMBL/GenBank/DDBJ databases">
        <title>Complete genome of Haloferula helveola possessing various polysaccharide degrading enzymes.</title>
        <authorList>
            <person name="Takami H."/>
            <person name="Huang C."/>
            <person name="Hamasaki K."/>
        </authorList>
    </citation>
    <scope>NUCLEOTIDE SEQUENCE [LARGE SCALE GENOMIC DNA]</scope>
    <source>
        <strain evidence="1 2">CN-1</strain>
    </source>
</reference>
<dbReference type="EMBL" id="AP024702">
    <property type="protein sequence ID" value="BCX46962.1"/>
    <property type="molecule type" value="Genomic_DNA"/>
</dbReference>
<evidence type="ECO:0000313" key="2">
    <source>
        <dbReference type="Proteomes" id="UP001374893"/>
    </source>
</evidence>
<gene>
    <name evidence="1" type="ORF">HAHE_08700</name>
</gene>
<name>A0ABN6H0A2_9BACT</name>
<sequence length="189" mass="22001">MPVAVTALTNWGFSELRSQIEHRAWPDFRHGSFYLDMIQFADQATASGRREDQIAAILIYQQLVEEWLHVIDYWCHFECALGIFPTEIAYSTPERITFGQLIDRVARLQEFNHKEELLSACRRLNAEVRNKTVHRLLLDNNLDGLPGMTRIARECCEQMTELVQGIQESFFDEFERLANQLAIPDKRQG</sequence>
<dbReference type="RefSeq" id="WP_338688921.1">
    <property type="nucleotide sequence ID" value="NZ_AP024702.1"/>
</dbReference>
<dbReference type="Proteomes" id="UP001374893">
    <property type="component" value="Chromosome"/>
</dbReference>